<name>A0ABU0LBE4_XANAG</name>
<accession>A0ABU0LBE4</accession>
<dbReference type="RefSeq" id="WP_237345060.1">
    <property type="nucleotide sequence ID" value="NZ_JABWGX010000007.1"/>
</dbReference>
<evidence type="ECO:0008006" key="3">
    <source>
        <dbReference type="Google" id="ProtNLM"/>
    </source>
</evidence>
<comment type="caution">
    <text evidence="1">The sequence shown here is derived from an EMBL/GenBank/DDBJ whole genome shotgun (WGS) entry which is preliminary data.</text>
</comment>
<sequence length="214" mass="22534">MTVFADSSRFIMDLGLNTGDDTAYFLAKDFEVVALEPDPTLAATARARFADAIAAKRLTVVEAAVDAVETESGAAPGLTLGDLFDRFGTPRHIKVDAGDANQVVLNHLLRQLVKPLSVAVKDAGAGLALIATLGACGYNGFQLVDLADVEAMTDPDVPDYAFTGASCGPFGEALPGPWLSQEAIEDLYAATVSTREGERRAPPSHAFCIHAVRL</sequence>
<protein>
    <recommendedName>
        <fullName evidence="3">FkbM family methyltransferase</fullName>
    </recommendedName>
</protein>
<dbReference type="InterPro" id="IPR029063">
    <property type="entry name" value="SAM-dependent_MTases_sf"/>
</dbReference>
<proteinExistence type="predicted"/>
<evidence type="ECO:0000313" key="2">
    <source>
        <dbReference type="Proteomes" id="UP001241747"/>
    </source>
</evidence>
<dbReference type="EMBL" id="JAUSVY010000002">
    <property type="protein sequence ID" value="MDQ0504455.1"/>
    <property type="molecule type" value="Genomic_DNA"/>
</dbReference>
<dbReference type="SUPFAM" id="SSF53335">
    <property type="entry name" value="S-adenosyl-L-methionine-dependent methyltransferases"/>
    <property type="match status" value="1"/>
</dbReference>
<reference evidence="1 2" key="1">
    <citation type="submission" date="2023-07" db="EMBL/GenBank/DDBJ databases">
        <title>Genomic Encyclopedia of Type Strains, Phase IV (KMG-IV): sequencing the most valuable type-strain genomes for metagenomic binning, comparative biology and taxonomic classification.</title>
        <authorList>
            <person name="Goeker M."/>
        </authorList>
    </citation>
    <scope>NUCLEOTIDE SEQUENCE [LARGE SCALE GENOMIC DNA]</scope>
    <source>
        <strain evidence="1 2">DSM 3770</strain>
    </source>
</reference>
<evidence type="ECO:0000313" key="1">
    <source>
        <dbReference type="EMBL" id="MDQ0504455.1"/>
    </source>
</evidence>
<organism evidence="1 2">
    <name type="scientific">Xanthobacter agilis</name>
    <dbReference type="NCBI Taxonomy" id="47492"/>
    <lineage>
        <taxon>Bacteria</taxon>
        <taxon>Pseudomonadati</taxon>
        <taxon>Pseudomonadota</taxon>
        <taxon>Alphaproteobacteria</taxon>
        <taxon>Hyphomicrobiales</taxon>
        <taxon>Xanthobacteraceae</taxon>
        <taxon>Xanthobacter</taxon>
    </lineage>
</organism>
<dbReference type="Proteomes" id="UP001241747">
    <property type="component" value="Unassembled WGS sequence"/>
</dbReference>
<keyword evidence="2" id="KW-1185">Reference proteome</keyword>
<gene>
    <name evidence="1" type="ORF">QOZ94_001229</name>
</gene>
<dbReference type="Gene3D" id="3.40.50.150">
    <property type="entry name" value="Vaccinia Virus protein VP39"/>
    <property type="match status" value="1"/>
</dbReference>